<sequence length="70" mass="8514">MLHLSFLWMQSPHHTNRASYLQVVVKFSNKDFPFFHYYIIVTNMSVLYNGFYYVIMGMDINKAFDFLHKR</sequence>
<keyword evidence="1" id="KW-1133">Transmembrane helix</keyword>
<proteinExistence type="predicted"/>
<name>F9DSK9_9BACL</name>
<dbReference type="AlphaFoldDB" id="F9DSK9"/>
<dbReference type="GO" id="GO:0004022">
    <property type="term" value="F:alcohol dehydrogenase (NAD+) activity"/>
    <property type="evidence" value="ECO:0007669"/>
    <property type="project" value="UniProtKB-EC"/>
</dbReference>
<keyword evidence="1" id="KW-0472">Membrane</keyword>
<accession>F9DSK9</accession>
<feature type="transmembrane region" description="Helical" evidence="1">
    <location>
        <begin position="35"/>
        <end position="55"/>
    </location>
</feature>
<dbReference type="Proteomes" id="UP000005316">
    <property type="component" value="Unassembled WGS sequence"/>
</dbReference>
<organism evidence="2 3">
    <name type="scientific">Sporosarcina newyorkensis 2681</name>
    <dbReference type="NCBI Taxonomy" id="1027292"/>
    <lineage>
        <taxon>Bacteria</taxon>
        <taxon>Bacillati</taxon>
        <taxon>Bacillota</taxon>
        <taxon>Bacilli</taxon>
        <taxon>Bacillales</taxon>
        <taxon>Caryophanaceae</taxon>
        <taxon>Sporosarcina</taxon>
    </lineage>
</organism>
<evidence type="ECO:0000256" key="1">
    <source>
        <dbReference type="SAM" id="Phobius"/>
    </source>
</evidence>
<dbReference type="EC" id="1.1.1.1" evidence="2"/>
<keyword evidence="1" id="KW-0812">Transmembrane</keyword>
<comment type="caution">
    <text evidence="2">The sequence shown here is derived from an EMBL/GenBank/DDBJ whole genome shotgun (WGS) entry which is preliminary data.</text>
</comment>
<evidence type="ECO:0000313" key="2">
    <source>
        <dbReference type="EMBL" id="EGQ26212.1"/>
    </source>
</evidence>
<evidence type="ECO:0000313" key="3">
    <source>
        <dbReference type="Proteomes" id="UP000005316"/>
    </source>
</evidence>
<reference evidence="2 3" key="1">
    <citation type="submission" date="2011-04" db="EMBL/GenBank/DDBJ databases">
        <authorList>
            <person name="Muzny D."/>
            <person name="Qin X."/>
            <person name="Deng J."/>
            <person name="Jiang H."/>
            <person name="Liu Y."/>
            <person name="Qu J."/>
            <person name="Song X.-Z."/>
            <person name="Zhang L."/>
            <person name="Thornton R."/>
            <person name="Coyle M."/>
            <person name="Francisco L."/>
            <person name="Jackson L."/>
            <person name="Javaid M."/>
            <person name="Korchina V."/>
            <person name="Kovar C."/>
            <person name="Mata R."/>
            <person name="Mathew T."/>
            <person name="Ngo R."/>
            <person name="Nguyen L."/>
            <person name="Nguyen N."/>
            <person name="Okwuonu G."/>
            <person name="Ongeri F."/>
            <person name="Pham C."/>
            <person name="Simmons D."/>
            <person name="Wilczek-Boney K."/>
            <person name="Hale W."/>
            <person name="Jakkamsetti A."/>
            <person name="Pham P."/>
            <person name="Ruth R."/>
            <person name="San Lucas F."/>
            <person name="Warren J."/>
            <person name="Zhang J."/>
            <person name="Zhao Z."/>
            <person name="Zhou C."/>
            <person name="Zhu D."/>
            <person name="Lee S."/>
            <person name="Bess C."/>
            <person name="Blankenburg K."/>
            <person name="Forbes L."/>
            <person name="Fu Q."/>
            <person name="Gubbala S."/>
            <person name="Hirani K."/>
            <person name="Jayaseelan J.C."/>
            <person name="Lara F."/>
            <person name="Munidasa M."/>
            <person name="Palculict T."/>
            <person name="Patil S."/>
            <person name="Pu L.-L."/>
            <person name="Saada N."/>
            <person name="Tang L."/>
            <person name="Weissenberger G."/>
            <person name="Zhu Y."/>
            <person name="Hemphill L."/>
            <person name="Shang Y."/>
            <person name="Youmans B."/>
            <person name="Ayvaz T."/>
            <person name="Ross M."/>
            <person name="Santibanez J."/>
            <person name="Aqrawi P."/>
            <person name="Gross S."/>
            <person name="Joshi V."/>
            <person name="Fowler G."/>
            <person name="Nazareth L."/>
            <person name="Reid J."/>
            <person name="Worley K."/>
            <person name="Petrosino J."/>
            <person name="Highlander S."/>
            <person name="Gibbs R."/>
        </authorList>
    </citation>
    <scope>NUCLEOTIDE SEQUENCE [LARGE SCALE GENOMIC DNA]</scope>
    <source>
        <strain evidence="2 3">2681</strain>
    </source>
</reference>
<keyword evidence="2" id="KW-0560">Oxidoreductase</keyword>
<protein>
    <submittedName>
        <fullName evidence="2">Alcohol dehydrogenase</fullName>
        <ecNumber evidence="2">1.1.1.1</ecNumber>
    </submittedName>
</protein>
<gene>
    <name evidence="2" type="primary">adhC2</name>
    <name evidence="2" type="ORF">HMPREF9372_1790</name>
</gene>
<dbReference type="HOGENOM" id="CLU_2755861_0_0_9"/>
<dbReference type="EMBL" id="AFPZ01000053">
    <property type="protein sequence ID" value="EGQ26212.1"/>
    <property type="molecule type" value="Genomic_DNA"/>
</dbReference>